<protein>
    <recommendedName>
        <fullName evidence="5">PSI domain-containing protein</fullName>
    </recommendedName>
</protein>
<feature type="signal peptide" evidence="2">
    <location>
        <begin position="1"/>
        <end position="38"/>
    </location>
</feature>
<evidence type="ECO:0000256" key="2">
    <source>
        <dbReference type="SAM" id="SignalP"/>
    </source>
</evidence>
<keyword evidence="4" id="KW-1185">Reference proteome</keyword>
<evidence type="ECO:0000256" key="1">
    <source>
        <dbReference type="SAM" id="Phobius"/>
    </source>
</evidence>
<keyword evidence="2" id="KW-0732">Signal</keyword>
<feature type="chain" id="PRO_5046024440" description="PSI domain-containing protein" evidence="2">
    <location>
        <begin position="39"/>
        <end position="181"/>
    </location>
</feature>
<evidence type="ECO:0000313" key="4">
    <source>
        <dbReference type="Proteomes" id="UP001189429"/>
    </source>
</evidence>
<gene>
    <name evidence="3" type="ORF">PCOR1329_LOCUS57609</name>
</gene>
<name>A0ABN9VFS8_9DINO</name>
<keyword evidence="1" id="KW-0472">Membrane</keyword>
<comment type="caution">
    <text evidence="3">The sequence shown here is derived from an EMBL/GenBank/DDBJ whole genome shotgun (WGS) entry which is preliminary data.</text>
</comment>
<evidence type="ECO:0008006" key="5">
    <source>
        <dbReference type="Google" id="ProtNLM"/>
    </source>
</evidence>
<keyword evidence="1" id="KW-1133">Transmembrane helix</keyword>
<reference evidence="3" key="1">
    <citation type="submission" date="2023-10" db="EMBL/GenBank/DDBJ databases">
        <authorList>
            <person name="Chen Y."/>
            <person name="Shah S."/>
            <person name="Dougan E. K."/>
            <person name="Thang M."/>
            <person name="Chan C."/>
        </authorList>
    </citation>
    <scope>NUCLEOTIDE SEQUENCE [LARGE SCALE GENOMIC DNA]</scope>
</reference>
<keyword evidence="1" id="KW-0812">Transmembrane</keyword>
<sequence>PFGPKPRRFEVHRKDNNQTARAMLTLAVAACLAAAVAADPAEPVAVDSGVTPMTELRGAERALSTESEDPMCDAAQTMLRNSVEAECNVTDVVCVYKRDGDCDDWCSPSSQCGYILDNPFVQFHDFSCVITATSPVSVTGSVTCHPQLTAKAIALLVAAAVVLCGCCCCTVWCCCCRRRRR</sequence>
<feature type="transmembrane region" description="Helical" evidence="1">
    <location>
        <begin position="152"/>
        <end position="175"/>
    </location>
</feature>
<feature type="non-terminal residue" evidence="3">
    <location>
        <position position="1"/>
    </location>
</feature>
<evidence type="ECO:0000313" key="3">
    <source>
        <dbReference type="EMBL" id="CAK0872019.1"/>
    </source>
</evidence>
<proteinExistence type="predicted"/>
<dbReference type="EMBL" id="CAUYUJ010017123">
    <property type="protein sequence ID" value="CAK0872019.1"/>
    <property type="molecule type" value="Genomic_DNA"/>
</dbReference>
<dbReference type="Proteomes" id="UP001189429">
    <property type="component" value="Unassembled WGS sequence"/>
</dbReference>
<organism evidence="3 4">
    <name type="scientific">Prorocentrum cordatum</name>
    <dbReference type="NCBI Taxonomy" id="2364126"/>
    <lineage>
        <taxon>Eukaryota</taxon>
        <taxon>Sar</taxon>
        <taxon>Alveolata</taxon>
        <taxon>Dinophyceae</taxon>
        <taxon>Prorocentrales</taxon>
        <taxon>Prorocentraceae</taxon>
        <taxon>Prorocentrum</taxon>
    </lineage>
</organism>
<accession>A0ABN9VFS8</accession>